<dbReference type="Gene3D" id="1.10.260.40">
    <property type="entry name" value="lambda repressor-like DNA-binding domains"/>
    <property type="match status" value="1"/>
</dbReference>
<evidence type="ECO:0000256" key="5">
    <source>
        <dbReference type="ARBA" id="ARBA00023136"/>
    </source>
</evidence>
<feature type="transmembrane region" description="Helical" evidence="6">
    <location>
        <begin position="81"/>
        <end position="102"/>
    </location>
</feature>
<dbReference type="Proteomes" id="UP000184406">
    <property type="component" value="Unassembled WGS sequence"/>
</dbReference>
<dbReference type="GO" id="GO:0005829">
    <property type="term" value="C:cytosol"/>
    <property type="evidence" value="ECO:0007669"/>
    <property type="project" value="TreeGrafter"/>
</dbReference>
<dbReference type="GO" id="GO:0003700">
    <property type="term" value="F:DNA-binding transcription factor activity"/>
    <property type="evidence" value="ECO:0007669"/>
    <property type="project" value="TreeGrafter"/>
</dbReference>
<evidence type="ECO:0000256" key="2">
    <source>
        <dbReference type="ARBA" id="ARBA00022692"/>
    </source>
</evidence>
<keyword evidence="3 6" id="KW-1133">Transmembrane helix</keyword>
<dbReference type="PANTHER" id="PTHR46797:SF1">
    <property type="entry name" value="METHYLPHOSPHONATE SYNTHASE"/>
    <property type="match status" value="1"/>
</dbReference>
<dbReference type="InterPro" id="IPR001387">
    <property type="entry name" value="Cro/C1-type_HTH"/>
</dbReference>
<dbReference type="InterPro" id="IPR010982">
    <property type="entry name" value="Lambda_DNA-bd_dom_sf"/>
</dbReference>
<reference evidence="9" key="1">
    <citation type="submission" date="2016-11" db="EMBL/GenBank/DDBJ databases">
        <authorList>
            <person name="Varghese N."/>
            <person name="Submissions S."/>
        </authorList>
    </citation>
    <scope>NUCLEOTIDE SEQUENCE [LARGE SCALE GENOMIC DNA]</scope>
    <source>
        <strain evidence="9">DSM 17539</strain>
    </source>
</reference>
<organism evidence="8 9">
    <name type="scientific">Arenibacter palladensis</name>
    <dbReference type="NCBI Taxonomy" id="237373"/>
    <lineage>
        <taxon>Bacteria</taxon>
        <taxon>Pseudomonadati</taxon>
        <taxon>Bacteroidota</taxon>
        <taxon>Flavobacteriia</taxon>
        <taxon>Flavobacteriales</taxon>
        <taxon>Flavobacteriaceae</taxon>
        <taxon>Arenibacter</taxon>
    </lineage>
</organism>
<feature type="domain" description="HTH cro/C1-type" evidence="7">
    <location>
        <begin position="10"/>
        <end position="64"/>
    </location>
</feature>
<dbReference type="InterPro" id="IPR050807">
    <property type="entry name" value="TransReg_Diox_bact_type"/>
</dbReference>
<evidence type="ECO:0000256" key="3">
    <source>
        <dbReference type="ARBA" id="ARBA00022989"/>
    </source>
</evidence>
<dbReference type="Pfam" id="PF09685">
    <property type="entry name" value="MamF_MmsF"/>
    <property type="match status" value="1"/>
</dbReference>
<dbReference type="RefSeq" id="WP_072859789.1">
    <property type="nucleotide sequence ID" value="NZ_FQUX01000001.1"/>
</dbReference>
<accession>A0A1M4SZ53</accession>
<dbReference type="PROSITE" id="PS50943">
    <property type="entry name" value="HTH_CROC1"/>
    <property type="match status" value="1"/>
</dbReference>
<dbReference type="PANTHER" id="PTHR46797">
    <property type="entry name" value="HTH-TYPE TRANSCRIPTIONAL REGULATOR"/>
    <property type="match status" value="1"/>
</dbReference>
<proteinExistence type="predicted"/>
<dbReference type="CDD" id="cd00093">
    <property type="entry name" value="HTH_XRE"/>
    <property type="match status" value="1"/>
</dbReference>
<dbReference type="AlphaFoldDB" id="A0A1M4SZ53"/>
<keyword evidence="2 6" id="KW-0812">Transmembrane</keyword>
<sequence>MKNGNLAKRVKGLRKRNGLSQEALAENSGLSLRTIQRIENGETQPTGDTLKRIAKALNVTPNELVDWTIMEDKGFLKALNLSALTFLFFPILGILVPLIMWISKKDKLKDLNKLGRDVINFEITWTVLLFLGFLLNAVYMAYYWETNGVVSASSILSSVRFNMFFLIFMYLFNLVFVIFNTVLIARDKEVRYFPKINFIRK</sequence>
<evidence type="ECO:0000256" key="1">
    <source>
        <dbReference type="ARBA" id="ARBA00004141"/>
    </source>
</evidence>
<keyword evidence="9" id="KW-1185">Reference proteome</keyword>
<keyword evidence="4" id="KW-0238">DNA-binding</keyword>
<feature type="transmembrane region" description="Helical" evidence="6">
    <location>
        <begin position="164"/>
        <end position="185"/>
    </location>
</feature>
<evidence type="ECO:0000259" key="7">
    <source>
        <dbReference type="PROSITE" id="PS50943"/>
    </source>
</evidence>
<dbReference type="GO" id="GO:0003677">
    <property type="term" value="F:DNA binding"/>
    <property type="evidence" value="ECO:0007669"/>
    <property type="project" value="UniProtKB-KW"/>
</dbReference>
<dbReference type="OrthoDB" id="1357763at2"/>
<evidence type="ECO:0000313" key="8">
    <source>
        <dbReference type="EMBL" id="SHE37489.1"/>
    </source>
</evidence>
<name>A0A1M4SZ53_9FLAO</name>
<dbReference type="SMART" id="SM00530">
    <property type="entry name" value="HTH_XRE"/>
    <property type="match status" value="1"/>
</dbReference>
<feature type="transmembrane region" description="Helical" evidence="6">
    <location>
        <begin position="123"/>
        <end position="144"/>
    </location>
</feature>
<dbReference type="Pfam" id="PF01381">
    <property type="entry name" value="HTH_3"/>
    <property type="match status" value="1"/>
</dbReference>
<dbReference type="EMBL" id="FQUX01000001">
    <property type="protein sequence ID" value="SHE37489.1"/>
    <property type="molecule type" value="Genomic_DNA"/>
</dbReference>
<evidence type="ECO:0000256" key="4">
    <source>
        <dbReference type="ARBA" id="ARBA00023125"/>
    </source>
</evidence>
<evidence type="ECO:0000313" key="9">
    <source>
        <dbReference type="Proteomes" id="UP000184406"/>
    </source>
</evidence>
<gene>
    <name evidence="8" type="ORF">SAMN03080594_10183</name>
</gene>
<dbReference type="InterPro" id="IPR019109">
    <property type="entry name" value="MamF_MmsF"/>
</dbReference>
<dbReference type="SUPFAM" id="SSF47413">
    <property type="entry name" value="lambda repressor-like DNA-binding domains"/>
    <property type="match status" value="1"/>
</dbReference>
<evidence type="ECO:0000256" key="6">
    <source>
        <dbReference type="SAM" id="Phobius"/>
    </source>
</evidence>
<comment type="subcellular location">
    <subcellularLocation>
        <location evidence="1">Membrane</location>
        <topology evidence="1">Multi-pass membrane protein</topology>
    </subcellularLocation>
</comment>
<keyword evidence="5 6" id="KW-0472">Membrane</keyword>
<protein>
    <submittedName>
        <fullName evidence="8">Uncharacterized conserved protein, Tic20 family</fullName>
    </submittedName>
</protein>